<evidence type="ECO:0000313" key="1">
    <source>
        <dbReference type="EMBL" id="POW02591.1"/>
    </source>
</evidence>
<keyword evidence="2" id="KW-1185">Reference proteome</keyword>
<proteinExistence type="predicted"/>
<dbReference type="Proteomes" id="UP000239156">
    <property type="component" value="Unassembled WGS sequence"/>
</dbReference>
<reference evidence="1" key="1">
    <citation type="submission" date="2017-12" db="EMBL/GenBank/DDBJ databases">
        <title>Gene loss provides genomic basis for host adaptation in cereal stripe rust fungi.</title>
        <authorList>
            <person name="Xia C."/>
        </authorList>
    </citation>
    <scope>NUCLEOTIDE SEQUENCE [LARGE SCALE GENOMIC DNA]</scope>
    <source>
        <strain evidence="1">93-210</strain>
    </source>
</reference>
<organism evidence="1 2">
    <name type="scientific">Puccinia striiformis</name>
    <dbReference type="NCBI Taxonomy" id="27350"/>
    <lineage>
        <taxon>Eukaryota</taxon>
        <taxon>Fungi</taxon>
        <taxon>Dikarya</taxon>
        <taxon>Basidiomycota</taxon>
        <taxon>Pucciniomycotina</taxon>
        <taxon>Pucciniomycetes</taxon>
        <taxon>Pucciniales</taxon>
        <taxon>Pucciniaceae</taxon>
        <taxon>Puccinia</taxon>
    </lineage>
</organism>
<evidence type="ECO:0000313" key="2">
    <source>
        <dbReference type="Proteomes" id="UP000239156"/>
    </source>
</evidence>
<accession>A0A2S4UZB1</accession>
<dbReference type="AlphaFoldDB" id="A0A2S4UZB1"/>
<dbReference type="InterPro" id="IPR038389">
    <property type="entry name" value="PSMG2_sf"/>
</dbReference>
<gene>
    <name evidence="1" type="ORF">PSTT_11700</name>
</gene>
<name>A0A2S4UZB1_9BASI</name>
<dbReference type="EMBL" id="PKSL01000140">
    <property type="protein sequence ID" value="POW02591.1"/>
    <property type="molecule type" value="Genomic_DNA"/>
</dbReference>
<dbReference type="VEuPathDB" id="FungiDB:PSTT_11700"/>
<protein>
    <submittedName>
        <fullName evidence="1">Uncharacterized protein</fullName>
    </submittedName>
</protein>
<sequence length="372" mass="40967">MSNPKVSHEPDIPDCEVSGQTMRQQESSIVQPNSLDKMASESNPYFIPSSPNLNSAIFKGSIFGLGTSTPDLTATLKDFDLANLAVDLMIHDTQLGPIEKVGILDPHDHIPVVAQSITPPTSRILKTLSAKSPPPSKFIRLKTNATLLFSNGHRSSRYPCFEDEGMDLLGRIWIGSGASFSGCSHTLRCTSTPPLVLLPLRPSEALRSFERNTPIHPDQIRQFFASRFPCLPIFSAGGLAARLLAALTSSSPDTEPSLVEVNTIVAYVAEGDNRLDAKTFAHEILSIFNHLRSDKGDEPAPISFDSLREPISWKASDSYQTKHAKIYTVKSRRPALKSNQILVTDAQRREKTNEPRFFLMSTTLSLWVLSEP</sequence>
<dbReference type="Gene3D" id="3.40.50.10900">
    <property type="entry name" value="PAC-like subunit"/>
    <property type="match status" value="1"/>
</dbReference>
<comment type="caution">
    <text evidence="1">The sequence shown here is derived from an EMBL/GenBank/DDBJ whole genome shotgun (WGS) entry which is preliminary data.</text>
</comment>